<keyword evidence="8" id="KW-1185">Reference proteome</keyword>
<dbReference type="InterPro" id="IPR041492">
    <property type="entry name" value="HAD_2"/>
</dbReference>
<comment type="caution">
    <text evidence="6">The sequence shown here is derived from an EMBL/GenBank/DDBJ whole genome shotgun (WGS) entry which is preliminary data.</text>
</comment>
<dbReference type="AlphaFoldDB" id="A0A2P8C946"/>
<dbReference type="OrthoDB" id="9807630at2"/>
<protein>
    <recommendedName>
        <fullName evidence="4">phosphoglycolate phosphatase</fullName>
        <ecNumber evidence="4">3.1.3.18</ecNumber>
    </recommendedName>
</protein>
<comment type="pathway">
    <text evidence="2">Organic acid metabolism; glycolate biosynthesis; glycolate from 2-phosphoglycolate: step 1/1.</text>
</comment>
<dbReference type="EMBL" id="PYGC01000009">
    <property type="protein sequence ID" value="PSK81483.1"/>
    <property type="molecule type" value="Genomic_DNA"/>
</dbReference>
<evidence type="ECO:0000256" key="4">
    <source>
        <dbReference type="ARBA" id="ARBA00013078"/>
    </source>
</evidence>
<dbReference type="InterPro" id="IPR023214">
    <property type="entry name" value="HAD_sf"/>
</dbReference>
<organism evidence="6 7">
    <name type="scientific">Prolixibacter denitrificans</name>
    <dbReference type="NCBI Taxonomy" id="1541063"/>
    <lineage>
        <taxon>Bacteria</taxon>
        <taxon>Pseudomonadati</taxon>
        <taxon>Bacteroidota</taxon>
        <taxon>Bacteroidia</taxon>
        <taxon>Marinilabiliales</taxon>
        <taxon>Prolixibacteraceae</taxon>
        <taxon>Prolixibacter</taxon>
    </lineage>
</organism>
<name>A0A2P8C946_9BACT</name>
<dbReference type="GO" id="GO:0005829">
    <property type="term" value="C:cytosol"/>
    <property type="evidence" value="ECO:0007669"/>
    <property type="project" value="TreeGrafter"/>
</dbReference>
<evidence type="ECO:0000313" key="5">
    <source>
        <dbReference type="EMBL" id="GET21048.1"/>
    </source>
</evidence>
<dbReference type="InterPro" id="IPR023198">
    <property type="entry name" value="PGP-like_dom2"/>
</dbReference>
<evidence type="ECO:0000256" key="2">
    <source>
        <dbReference type="ARBA" id="ARBA00004818"/>
    </source>
</evidence>
<comment type="similarity">
    <text evidence="3">Belongs to the HAD-like hydrolase superfamily. CbbY/CbbZ/Gph/YieH family.</text>
</comment>
<dbReference type="Pfam" id="PF13419">
    <property type="entry name" value="HAD_2"/>
    <property type="match status" value="1"/>
</dbReference>
<evidence type="ECO:0000313" key="6">
    <source>
        <dbReference type="EMBL" id="PSK81483.1"/>
    </source>
</evidence>
<dbReference type="InterPro" id="IPR036412">
    <property type="entry name" value="HAD-like_sf"/>
</dbReference>
<evidence type="ECO:0000313" key="7">
    <source>
        <dbReference type="Proteomes" id="UP000240621"/>
    </source>
</evidence>
<evidence type="ECO:0000256" key="3">
    <source>
        <dbReference type="ARBA" id="ARBA00006171"/>
    </source>
</evidence>
<dbReference type="PANTHER" id="PTHR43434">
    <property type="entry name" value="PHOSPHOGLYCOLATE PHOSPHATASE"/>
    <property type="match status" value="1"/>
</dbReference>
<accession>A0A2P8C946</accession>
<sequence>MKFSTVIWDWNGTLLDDLHLSVRIINQLLAKRALPALSTERYREVFTFPVKDYYRRIGFDFESEPFEIPAREFIDIYNRDVPDCGLQNGATDVLQILQSKNVRQLILSAMEQEPLIENVKQNDIFPFFEMICGLDNHYAASKIDNGKQLLKDVAVSPNQVLLIGDTIHDFEVAEAIGCHCLLVANGHQSHERLSETGCEVLDSLSEIPARFS</sequence>
<reference evidence="6 7" key="1">
    <citation type="submission" date="2018-03" db="EMBL/GenBank/DDBJ databases">
        <title>Genomic Encyclopedia of Archaeal and Bacterial Type Strains, Phase II (KMG-II): from individual species to whole genera.</title>
        <authorList>
            <person name="Goeker M."/>
        </authorList>
    </citation>
    <scope>NUCLEOTIDE SEQUENCE [LARGE SCALE GENOMIC DNA]</scope>
    <source>
        <strain evidence="6 7">DSM 27267</strain>
    </source>
</reference>
<dbReference type="Gene3D" id="1.10.150.240">
    <property type="entry name" value="Putative phosphatase, domain 2"/>
    <property type="match status" value="1"/>
</dbReference>
<dbReference type="EMBL" id="BLAU01000001">
    <property type="protein sequence ID" value="GET21048.1"/>
    <property type="molecule type" value="Genomic_DNA"/>
</dbReference>
<dbReference type="GO" id="GO:0008967">
    <property type="term" value="F:phosphoglycolate phosphatase activity"/>
    <property type="evidence" value="ECO:0007669"/>
    <property type="project" value="UniProtKB-EC"/>
</dbReference>
<dbReference type="RefSeq" id="WP_106543161.1">
    <property type="nucleotide sequence ID" value="NZ_BLAU01000001.1"/>
</dbReference>
<dbReference type="Gene3D" id="3.40.50.1000">
    <property type="entry name" value="HAD superfamily/HAD-like"/>
    <property type="match status" value="1"/>
</dbReference>
<dbReference type="Proteomes" id="UP000240621">
    <property type="component" value="Unassembled WGS sequence"/>
</dbReference>
<dbReference type="EC" id="3.1.3.18" evidence="4"/>
<proteinExistence type="inferred from homology"/>
<reference evidence="5 8" key="2">
    <citation type="submission" date="2019-10" db="EMBL/GenBank/DDBJ databases">
        <title>Prolixibacter strains distinguished by the presence of nitrate reductase genes were adept at nitrate-dependent anaerobic corrosion of metallic iron and carbon steel.</title>
        <authorList>
            <person name="Iino T."/>
            <person name="Shono N."/>
            <person name="Ito K."/>
            <person name="Nakamura R."/>
            <person name="Sueoka K."/>
            <person name="Harayama S."/>
            <person name="Ohkuma M."/>
        </authorList>
    </citation>
    <scope>NUCLEOTIDE SEQUENCE [LARGE SCALE GENOMIC DNA]</scope>
    <source>
        <strain evidence="5 8">MIC1-1</strain>
    </source>
</reference>
<dbReference type="GO" id="GO:0006281">
    <property type="term" value="P:DNA repair"/>
    <property type="evidence" value="ECO:0007669"/>
    <property type="project" value="TreeGrafter"/>
</dbReference>
<dbReference type="SUPFAM" id="SSF56784">
    <property type="entry name" value="HAD-like"/>
    <property type="match status" value="1"/>
</dbReference>
<dbReference type="InterPro" id="IPR050155">
    <property type="entry name" value="HAD-like_hydrolase_sf"/>
</dbReference>
<dbReference type="Proteomes" id="UP000396862">
    <property type="component" value="Unassembled WGS sequence"/>
</dbReference>
<comment type="catalytic activity">
    <reaction evidence="1">
        <text>2-phosphoglycolate + H2O = glycolate + phosphate</text>
        <dbReference type="Rhea" id="RHEA:14369"/>
        <dbReference type="ChEBI" id="CHEBI:15377"/>
        <dbReference type="ChEBI" id="CHEBI:29805"/>
        <dbReference type="ChEBI" id="CHEBI:43474"/>
        <dbReference type="ChEBI" id="CHEBI:58033"/>
        <dbReference type="EC" id="3.1.3.18"/>
    </reaction>
</comment>
<gene>
    <name evidence="6" type="ORF">CLV93_10989</name>
    <name evidence="5" type="ORF">JCM18694_12940</name>
</gene>
<dbReference type="SFLD" id="SFLDS00003">
    <property type="entry name" value="Haloacid_Dehalogenase"/>
    <property type="match status" value="1"/>
</dbReference>
<dbReference type="SFLD" id="SFLDG01129">
    <property type="entry name" value="C1.5:_HAD__Beta-PGM__Phosphata"/>
    <property type="match status" value="1"/>
</dbReference>
<evidence type="ECO:0000256" key="1">
    <source>
        <dbReference type="ARBA" id="ARBA00000830"/>
    </source>
</evidence>
<evidence type="ECO:0000313" key="8">
    <source>
        <dbReference type="Proteomes" id="UP000396862"/>
    </source>
</evidence>
<dbReference type="PANTHER" id="PTHR43434:SF1">
    <property type="entry name" value="PHOSPHOGLYCOLATE PHOSPHATASE"/>
    <property type="match status" value="1"/>
</dbReference>